<accession>A0A9P5XHD7</accession>
<dbReference type="EMBL" id="MU151085">
    <property type="protein sequence ID" value="KAF9451428.1"/>
    <property type="molecule type" value="Genomic_DNA"/>
</dbReference>
<dbReference type="Proteomes" id="UP000807342">
    <property type="component" value="Unassembled WGS sequence"/>
</dbReference>
<dbReference type="OrthoDB" id="2788229at2759"/>
<reference evidence="1" key="1">
    <citation type="submission" date="2020-11" db="EMBL/GenBank/DDBJ databases">
        <authorList>
            <consortium name="DOE Joint Genome Institute"/>
            <person name="Ahrendt S."/>
            <person name="Riley R."/>
            <person name="Andreopoulos W."/>
            <person name="Labutti K."/>
            <person name="Pangilinan J."/>
            <person name="Ruiz-Duenas F.J."/>
            <person name="Barrasa J.M."/>
            <person name="Sanchez-Garcia M."/>
            <person name="Camarero S."/>
            <person name="Miyauchi S."/>
            <person name="Serrano A."/>
            <person name="Linde D."/>
            <person name="Babiker R."/>
            <person name="Drula E."/>
            <person name="Ayuso-Fernandez I."/>
            <person name="Pacheco R."/>
            <person name="Padilla G."/>
            <person name="Ferreira P."/>
            <person name="Barriuso J."/>
            <person name="Kellner H."/>
            <person name="Castanera R."/>
            <person name="Alfaro M."/>
            <person name="Ramirez L."/>
            <person name="Pisabarro A.G."/>
            <person name="Kuo A."/>
            <person name="Tritt A."/>
            <person name="Lipzen A."/>
            <person name="He G."/>
            <person name="Yan M."/>
            <person name="Ng V."/>
            <person name="Cullen D."/>
            <person name="Martin F."/>
            <person name="Rosso M.-N."/>
            <person name="Henrissat B."/>
            <person name="Hibbett D."/>
            <person name="Martinez A.T."/>
            <person name="Grigoriev I.V."/>
        </authorList>
    </citation>
    <scope>NUCLEOTIDE SEQUENCE</scope>
    <source>
        <strain evidence="1">MF-IS2</strain>
    </source>
</reference>
<gene>
    <name evidence="1" type="ORF">P691DRAFT_773098</name>
</gene>
<organism evidence="1 2">
    <name type="scientific">Macrolepiota fuliginosa MF-IS2</name>
    <dbReference type="NCBI Taxonomy" id="1400762"/>
    <lineage>
        <taxon>Eukaryota</taxon>
        <taxon>Fungi</taxon>
        <taxon>Dikarya</taxon>
        <taxon>Basidiomycota</taxon>
        <taxon>Agaricomycotina</taxon>
        <taxon>Agaricomycetes</taxon>
        <taxon>Agaricomycetidae</taxon>
        <taxon>Agaricales</taxon>
        <taxon>Agaricineae</taxon>
        <taxon>Agaricaceae</taxon>
        <taxon>Macrolepiota</taxon>
    </lineage>
</organism>
<protein>
    <submittedName>
        <fullName evidence="1">Uncharacterized protein</fullName>
    </submittedName>
</protein>
<evidence type="ECO:0000313" key="1">
    <source>
        <dbReference type="EMBL" id="KAF9451428.1"/>
    </source>
</evidence>
<evidence type="ECO:0000313" key="2">
    <source>
        <dbReference type="Proteomes" id="UP000807342"/>
    </source>
</evidence>
<proteinExistence type="predicted"/>
<sequence length="377" mass="43880">MNSTPGTHIPQEIFNLIIEELRDDLHAIRSLCLVSRALCTEAQRYLYSRIRITSPRVFKSSRDFQTLDTRRSILFLTTIAYLNHTLGRFVQEFHYSPENGSRPDEFWLLVNQSLYYMINLRVFTFRNFVSPSTRALFWGTKFQLEEFYWDDGYTTDKDGELLWFLRTQFKLKLLAAPLSKANLRSALLPELQTFIGDAESIKQVVPHHPVTKLRWKGPDMPSAAPRITLAALAPLQTLSIGCPRAMPWLNVIAPYVKSLQVLHITGTRDSNEISFEFDHIASLTNLRVFVWSPLPWARGFYERTKQERFVVDWFKKMKKLEAVYFYIRNGETGEDGFLQWAPGERVPMQVTLQELVKRESLQEFAYLLDGSSSFPNF</sequence>
<name>A0A9P5XHD7_9AGAR</name>
<dbReference type="AlphaFoldDB" id="A0A9P5XHD7"/>
<comment type="caution">
    <text evidence="1">The sequence shown here is derived from an EMBL/GenBank/DDBJ whole genome shotgun (WGS) entry which is preliminary data.</text>
</comment>
<keyword evidence="2" id="KW-1185">Reference proteome</keyword>